<dbReference type="InterPro" id="IPR011055">
    <property type="entry name" value="Dup_hybrid_motif"/>
</dbReference>
<name>A0ABT2CSE0_9BURK</name>
<dbReference type="PANTHER" id="PTHR46388:SF2">
    <property type="entry name" value="NHL REPEAT-CONTAINING PROTEIN 2"/>
    <property type="match status" value="1"/>
</dbReference>
<reference evidence="3 4" key="1">
    <citation type="submission" date="2022-08" db="EMBL/GenBank/DDBJ databases">
        <title>Reclassification of Massilia species as members of the genera Telluria, Duganella, Pseudoduganella, Mokoshia gen. nov. and Zemynaea gen. nov. using orthogonal and non-orthogonal genome-based approaches.</title>
        <authorList>
            <person name="Bowman J.P."/>
        </authorList>
    </citation>
    <scope>NUCLEOTIDE SEQUENCE [LARGE SCALE GENOMIC DNA]</scope>
    <source>
        <strain evidence="3 4">JCM 31606</strain>
    </source>
</reference>
<dbReference type="InterPro" id="IPR001258">
    <property type="entry name" value="NHL_repeat"/>
</dbReference>
<dbReference type="PANTHER" id="PTHR46388">
    <property type="entry name" value="NHL REPEAT-CONTAINING PROTEIN 2"/>
    <property type="match status" value="1"/>
</dbReference>
<keyword evidence="1" id="KW-0677">Repeat</keyword>
<dbReference type="EMBL" id="JANUGU010000001">
    <property type="protein sequence ID" value="MCS0656887.1"/>
    <property type="molecule type" value="Genomic_DNA"/>
</dbReference>
<proteinExistence type="predicted"/>
<dbReference type="CDD" id="cd14953">
    <property type="entry name" value="NHL_like_1"/>
    <property type="match status" value="1"/>
</dbReference>
<dbReference type="Proteomes" id="UP001204621">
    <property type="component" value="Unassembled WGS sequence"/>
</dbReference>
<evidence type="ECO:0000256" key="2">
    <source>
        <dbReference type="PROSITE-ProRule" id="PRU00504"/>
    </source>
</evidence>
<dbReference type="Gene3D" id="2.70.70.10">
    <property type="entry name" value="Glucose Permease (Domain IIA)"/>
    <property type="match status" value="1"/>
</dbReference>
<evidence type="ECO:0000313" key="4">
    <source>
        <dbReference type="Proteomes" id="UP001204621"/>
    </source>
</evidence>
<comment type="caution">
    <text evidence="3">The sequence shown here is derived from an EMBL/GenBank/DDBJ whole genome shotgun (WGS) entry which is preliminary data.</text>
</comment>
<feature type="repeat" description="NHL" evidence="2">
    <location>
        <begin position="238"/>
        <end position="268"/>
    </location>
</feature>
<feature type="repeat" description="NHL" evidence="2">
    <location>
        <begin position="179"/>
        <end position="214"/>
    </location>
</feature>
<dbReference type="RefSeq" id="WP_258810058.1">
    <property type="nucleotide sequence ID" value="NZ_JANUGU010000001.1"/>
</dbReference>
<evidence type="ECO:0000256" key="1">
    <source>
        <dbReference type="ARBA" id="ARBA00022737"/>
    </source>
</evidence>
<evidence type="ECO:0000313" key="3">
    <source>
        <dbReference type="EMBL" id="MCS0656887.1"/>
    </source>
</evidence>
<sequence length="708" mass="74364">MKKHRIIAIAAIAAALLSGIGVYLARNPELRPHGLPQAVLRPFGQHTKPDWRAWVSTVAGDGLAGTADGAAATSRFSDPYGVAIARDGTVYVADGGDSNRIRRIAPDGTVSTLAGGREGYADGPAVSAAFDTPSGLALDGNGNLYVADTGNHVVRRIAHDGTVSTIAGNGRPGFADGKGAAAQFNGPVGVAVDRAGIVYVADTYNDRIRRIAPDGTVSTVAGAGAPDNADGPAASAGFDTPTALAVAADGTIYVADTGNNAIRKIGKDGLVSTFATAPEDERRPILHEPVGLALARDGYLYVACATGGRILQFAPDGSYHALLDADPAAADADVRLYGPRGLALERDGSLIAADAQAMRVLRLADQRAGGAQPKAPQPQALRKDPMPWPVSPQFGEHEVVGLMGEVRGSYDGESRDHFHGGLDIRADVGQPVLAVAPAKVTDPFPNWGFGQLGEGISVGALSYIHMRVGRDRKGHAVDPRFELLLGEKGKPDRVRVRRGTRFAIGDELGTVNAMSHVHLEYFPGGPKANPLALPFTGVADHIPPHIDKVALYDDAGKPLRPAKRGKPLLAARTLGTVHIVADAWDQMDGNLARRRLGLYKVGYQVLRADGSPLPGFEQPLITQVYNRLPRDREAVKVVYAPASGITVYGSKSTRFVYGVTNTLHDGQAAAGGWRIDAMAPGDYVLRIYAADYAGNVATAGRDLKLTIE</sequence>
<protein>
    <submittedName>
        <fullName evidence="3">Gluconolaconase</fullName>
    </submittedName>
</protein>
<dbReference type="InterPro" id="IPR011042">
    <property type="entry name" value="6-blade_b-propeller_TolB-like"/>
</dbReference>
<keyword evidence="4" id="KW-1185">Reference proteome</keyword>
<dbReference type="PROSITE" id="PS51125">
    <property type="entry name" value="NHL"/>
    <property type="match status" value="2"/>
</dbReference>
<dbReference type="Pfam" id="PF01436">
    <property type="entry name" value="NHL"/>
    <property type="match status" value="3"/>
</dbReference>
<gene>
    <name evidence="3" type="ORF">NX778_02295</name>
</gene>
<dbReference type="SUPFAM" id="SSF63829">
    <property type="entry name" value="Calcium-dependent phosphotriesterase"/>
    <property type="match status" value="1"/>
</dbReference>
<organism evidence="3 4">
    <name type="scientific">Massilia terrae</name>
    <dbReference type="NCBI Taxonomy" id="1811224"/>
    <lineage>
        <taxon>Bacteria</taxon>
        <taxon>Pseudomonadati</taxon>
        <taxon>Pseudomonadota</taxon>
        <taxon>Betaproteobacteria</taxon>
        <taxon>Burkholderiales</taxon>
        <taxon>Oxalobacteraceae</taxon>
        <taxon>Telluria group</taxon>
        <taxon>Massilia</taxon>
    </lineage>
</organism>
<dbReference type="Gene3D" id="2.120.10.30">
    <property type="entry name" value="TolB, C-terminal domain"/>
    <property type="match status" value="2"/>
</dbReference>
<dbReference type="Gene3D" id="2.40.10.500">
    <property type="match status" value="1"/>
</dbReference>
<accession>A0ABT2CSE0</accession>